<keyword evidence="3" id="KW-1185">Reference proteome</keyword>
<name>A0A380K8F2_9STRE</name>
<gene>
    <name evidence="1" type="ORF">NCTC12224_01432</name>
    <name evidence="2" type="ORF">NCTC12224_01658</name>
</gene>
<evidence type="ECO:0000313" key="3">
    <source>
        <dbReference type="Proteomes" id="UP000254924"/>
    </source>
</evidence>
<proteinExistence type="predicted"/>
<dbReference type="EMBL" id="UHFN01000007">
    <property type="protein sequence ID" value="SUN61972.1"/>
    <property type="molecule type" value="Genomic_DNA"/>
</dbReference>
<reference evidence="1 3" key="1">
    <citation type="submission" date="2018-06" db="EMBL/GenBank/DDBJ databases">
        <authorList>
            <consortium name="Pathogen Informatics"/>
            <person name="Doyle S."/>
        </authorList>
    </citation>
    <scope>NUCLEOTIDE SEQUENCE [LARGE SCALE GENOMIC DNA]</scope>
    <source>
        <strain evidence="1 3">NCTC12224</strain>
    </source>
</reference>
<accession>A0A380K8F2</accession>
<dbReference type="AlphaFoldDB" id="A0A380K8F2"/>
<evidence type="ECO:0000313" key="1">
    <source>
        <dbReference type="EMBL" id="SUN61352.1"/>
    </source>
</evidence>
<protein>
    <submittedName>
        <fullName evidence="1">Uncharacterized protein</fullName>
    </submittedName>
</protein>
<sequence>MQKKEQSSRQVVMCYLMNTMGIDLDKAKQLISDLEDSGLVRFEQNGSINVLLLEG</sequence>
<dbReference type="Proteomes" id="UP000254924">
    <property type="component" value="Unassembled WGS sequence"/>
</dbReference>
<dbReference type="EMBL" id="UHFN01000007">
    <property type="protein sequence ID" value="SUN61352.1"/>
    <property type="molecule type" value="Genomic_DNA"/>
</dbReference>
<organism evidence="1 3">
    <name type="scientific">Streptococcus hyointestinalis</name>
    <dbReference type="NCBI Taxonomy" id="1337"/>
    <lineage>
        <taxon>Bacteria</taxon>
        <taxon>Bacillati</taxon>
        <taxon>Bacillota</taxon>
        <taxon>Bacilli</taxon>
        <taxon>Lactobacillales</taxon>
        <taxon>Streptococcaceae</taxon>
        <taxon>Streptococcus</taxon>
    </lineage>
</organism>
<evidence type="ECO:0000313" key="2">
    <source>
        <dbReference type="EMBL" id="SUN61972.1"/>
    </source>
</evidence>